<dbReference type="EMBL" id="CAEZYY010000001">
    <property type="protein sequence ID" value="CAB4736632.1"/>
    <property type="molecule type" value="Genomic_DNA"/>
</dbReference>
<evidence type="ECO:0000313" key="4">
    <source>
        <dbReference type="EMBL" id="CAB5061210.1"/>
    </source>
</evidence>
<dbReference type="EMBL" id="CAFBQP010000033">
    <property type="protein sequence ID" value="CAB5061210.1"/>
    <property type="molecule type" value="Genomic_DNA"/>
</dbReference>
<dbReference type="AlphaFoldDB" id="A0A6J7EBY7"/>
<reference evidence="3" key="1">
    <citation type="submission" date="2020-05" db="EMBL/GenBank/DDBJ databases">
        <authorList>
            <person name="Chiriac C."/>
            <person name="Salcher M."/>
            <person name="Ghai R."/>
            <person name="Kavagutti S V."/>
        </authorList>
    </citation>
    <scope>NUCLEOTIDE SEQUENCE</scope>
</reference>
<name>A0A6J7EBY7_9ZZZZ</name>
<evidence type="ECO:0000313" key="3">
    <source>
        <dbReference type="EMBL" id="CAB4879268.1"/>
    </source>
</evidence>
<organism evidence="3">
    <name type="scientific">freshwater metagenome</name>
    <dbReference type="NCBI Taxonomy" id="449393"/>
    <lineage>
        <taxon>unclassified sequences</taxon>
        <taxon>metagenomes</taxon>
        <taxon>ecological metagenomes</taxon>
    </lineage>
</organism>
<sequence>MTIAVEQFNLRCQTTFAESWSIREHLPTLRALADECESAFELGVQRVVTTWAFLASSLRSLTSVDLVHPSVFGTAFETAELAAAEAGKDFRFVQASTLDVALHEVDLTFIDTFHVYEQLLAELRRFAPFTNKYIVLHDTEVFGEIGEDRTSQGLKPAVAQFLQESPSWFISAHYRNNHGLTVLARRPATRRVMAVTGFVDNAFPARHLTQGQARDYGNRLKGALNGRVHAFDEGWELSDCWAHHLLEENPNLLPTDESPPADRYAEPQDAARSNIVLLQRYEWMRLAAEQHPDVDVFAWIEYTVLKQRNVTESVLRAFVDALEQLPVDAITLPGIWNKSPINDRSAHWRFAGSCWMAPRQLLEPLADTVKTVATLRTRRTGRISWDMNTMAYVELLDVLPIRWYPGNHDETQFTGFRR</sequence>
<evidence type="ECO:0000313" key="1">
    <source>
        <dbReference type="EMBL" id="CAB4722928.1"/>
    </source>
</evidence>
<dbReference type="EMBL" id="CAEZXX010000157">
    <property type="protein sequence ID" value="CAB4722928.1"/>
    <property type="molecule type" value="Genomic_DNA"/>
</dbReference>
<proteinExistence type="predicted"/>
<gene>
    <name evidence="1" type="ORF">UFOPK2602_01870</name>
    <name evidence="2" type="ORF">UFOPK2806_00082</name>
    <name evidence="3" type="ORF">UFOPK3417_01207</name>
    <name evidence="4" type="ORF">UFOPK4306_01036</name>
</gene>
<evidence type="ECO:0000313" key="2">
    <source>
        <dbReference type="EMBL" id="CAB4736632.1"/>
    </source>
</evidence>
<accession>A0A6J7EBY7</accession>
<protein>
    <submittedName>
        <fullName evidence="3">Unannotated protein</fullName>
    </submittedName>
</protein>
<dbReference type="EMBL" id="CAFBLR010000116">
    <property type="protein sequence ID" value="CAB4879268.1"/>
    <property type="molecule type" value="Genomic_DNA"/>
</dbReference>